<dbReference type="EMBL" id="JAEHJZ010000007">
    <property type="protein sequence ID" value="MBJ7880023.1"/>
    <property type="molecule type" value="Genomic_DNA"/>
</dbReference>
<protein>
    <submittedName>
        <fullName evidence="3">SWIM zinc finger family protein</fullName>
    </submittedName>
</protein>
<keyword evidence="4" id="KW-1185">Reference proteome</keyword>
<dbReference type="Proteomes" id="UP000662373">
    <property type="component" value="Unassembled WGS sequence"/>
</dbReference>
<gene>
    <name evidence="3" type="ORF">JEM65_05065</name>
</gene>
<evidence type="ECO:0000259" key="2">
    <source>
        <dbReference type="PROSITE" id="PS50966"/>
    </source>
</evidence>
<dbReference type="Pfam" id="PF04434">
    <property type="entry name" value="SWIM"/>
    <property type="match status" value="1"/>
</dbReference>
<evidence type="ECO:0000313" key="3">
    <source>
        <dbReference type="EMBL" id="MBJ7880023.1"/>
    </source>
</evidence>
<evidence type="ECO:0000256" key="1">
    <source>
        <dbReference type="PROSITE-ProRule" id="PRU00325"/>
    </source>
</evidence>
<keyword evidence="1" id="KW-0479">Metal-binding</keyword>
<keyword evidence="1" id="KW-0862">Zinc</keyword>
<dbReference type="AlphaFoldDB" id="A0A934KSQ2"/>
<organism evidence="3 4">
    <name type="scientific">Gelidibacter salicanalis</name>
    <dbReference type="NCBI Taxonomy" id="291193"/>
    <lineage>
        <taxon>Bacteria</taxon>
        <taxon>Pseudomonadati</taxon>
        <taxon>Bacteroidota</taxon>
        <taxon>Flavobacteriia</taxon>
        <taxon>Flavobacteriales</taxon>
        <taxon>Flavobacteriaceae</taxon>
        <taxon>Gelidibacter</taxon>
    </lineage>
</organism>
<keyword evidence="1" id="KW-0863">Zinc-finger</keyword>
<feature type="domain" description="SWIM-type" evidence="2">
    <location>
        <begin position="50"/>
        <end position="87"/>
    </location>
</feature>
<dbReference type="RefSeq" id="WP_199597730.1">
    <property type="nucleotide sequence ID" value="NZ_JAEHJZ010000007.1"/>
</dbReference>
<comment type="caution">
    <text evidence="3">The sequence shown here is derived from an EMBL/GenBank/DDBJ whole genome shotgun (WGS) entry which is preliminary data.</text>
</comment>
<dbReference type="PROSITE" id="PS50966">
    <property type="entry name" value="ZF_SWIM"/>
    <property type="match status" value="1"/>
</dbReference>
<reference evidence="3 4" key="1">
    <citation type="submission" date="2020-09" db="EMBL/GenBank/DDBJ databases">
        <title>Draft genome of Gelidibacter salicanalis PAMC21136.</title>
        <authorList>
            <person name="Park H."/>
        </authorList>
    </citation>
    <scope>NUCLEOTIDE SEQUENCE [LARGE SCALE GENOMIC DNA]</scope>
    <source>
        <strain evidence="3 4">PAMC21136</strain>
    </source>
</reference>
<sequence length="560" mass="66287">MQIPLNEFEQVIDEKILKRGLTYFKGGAITDFSEISTGEYEAIVSGTEEYTVQLEVSNNTIVAHNCDCPYDMGPICKHVVAAIFYLQQNELELNHPNFTIPKKKKTKSISQQVKELLRAISHEELIEFVQKNSNKDKKFRNYFLASFGHLSQNQSKEFYQKQIHSILQTAAGRDGWIDWSDMKYVVNTTEPFIENAEKYLTNNNFENVFYISTALLEEMTEAFQYGDDSNGDLGYFVESAMELLSKLVQKKLPATLKQEIFEYCISSFNQKLFEGWGWHLGMLHIACELIEKESDADIILDCLDTVDGNYERELAQSFKLDLLREFKDKQVVERYINKHISNSSIRMKEIEKAFKSKNFEKVLQLSKDGIKCDEKDKPGLVKVWYNWLLKVAQSQKDTPKIIEFSRFLFIDNFHPEQDYYQILKDTIEDEKWYPFLEEIIKEITPKQRWTYTELIRKIYIKEEWWERLFLMLKQNISLENIEQNESYLSKDYSSELIELYSERIINYVEKYIGRNHYQTACRYLRRMKKLGGGKQVKDLIEMFRKQYPQRKALMDELSRV</sequence>
<name>A0A934KSQ2_9FLAO</name>
<accession>A0A934KSQ2</accession>
<dbReference type="InterPro" id="IPR007527">
    <property type="entry name" value="Znf_SWIM"/>
</dbReference>
<proteinExistence type="predicted"/>
<evidence type="ECO:0000313" key="4">
    <source>
        <dbReference type="Proteomes" id="UP000662373"/>
    </source>
</evidence>
<dbReference type="GO" id="GO:0008270">
    <property type="term" value="F:zinc ion binding"/>
    <property type="evidence" value="ECO:0007669"/>
    <property type="project" value="UniProtKB-KW"/>
</dbReference>